<comment type="subcellular location">
    <subcellularLocation>
        <location evidence="1">Cell membrane</location>
        <topology evidence="1">Multi-pass membrane protein</topology>
    </subcellularLocation>
</comment>
<dbReference type="SUPFAM" id="SSF103481">
    <property type="entry name" value="Multidrug resistance efflux transporter EmrE"/>
    <property type="match status" value="2"/>
</dbReference>
<gene>
    <name evidence="9" type="ORF">UF10_02035</name>
</gene>
<dbReference type="OrthoDB" id="37139at2"/>
<feature type="domain" description="EamA" evidence="8">
    <location>
        <begin position="6"/>
        <end position="139"/>
    </location>
</feature>
<sequence length="304" mass="33643">MNDTKKAYIATLIQVAIIGFSFMFVKVALEYVSPLVLLSYRFFFALLASLLPIIVKKVSVDIKVSDILKILPLSLFYPVLFFGFQSFGLLYSSSTEAGIIIATAPIFTAILSNIFLKEKTTKVQNLFICFSMSGIIYISVVNSMQIEGFSIFGTILLILSTVSMAFYNIMSRKLSKTYSYYTLTFIMTLIGFIIFTVLSIGNYAIDPKAISITEPLTSAKFLFAIVYLGVFSSFVSSLLTNYALSKLEASKVSVFSNLTPIITLLVGVFILSEEINYKHLIGIAVTIIGVLGTNLFGRKKKKNV</sequence>
<reference evidence="9" key="1">
    <citation type="thesis" date="2015" institute="Rutgers" country="The State University of New Jersey, 14 College Farm Rd., New Brunswick, NJ, USA">
        <title>Ammonia toxicity in bacteria and its implications for treatment of and resource recovery from highly nitrogenous organic wastes.</title>
        <authorList>
            <person name="Luther A.K."/>
        </authorList>
    </citation>
    <scope>NUCLEOTIDE SEQUENCE</scope>
    <source>
        <strain evidence="9">RT-10B</strain>
    </source>
</reference>
<keyword evidence="10" id="KW-1185">Reference proteome</keyword>
<keyword evidence="6 7" id="KW-0472">Membrane</keyword>
<dbReference type="RefSeq" id="WP_106776164.1">
    <property type="nucleotide sequence ID" value="NZ_JYGE01000002.1"/>
</dbReference>
<dbReference type="GO" id="GO:0005886">
    <property type="term" value="C:plasma membrane"/>
    <property type="evidence" value="ECO:0007669"/>
    <property type="project" value="UniProtKB-SubCell"/>
</dbReference>
<keyword evidence="3" id="KW-1003">Cell membrane</keyword>
<evidence type="ECO:0000256" key="5">
    <source>
        <dbReference type="ARBA" id="ARBA00022989"/>
    </source>
</evidence>
<dbReference type="InterPro" id="IPR050638">
    <property type="entry name" value="AA-Vitamin_Transporters"/>
</dbReference>
<evidence type="ECO:0000256" key="6">
    <source>
        <dbReference type="ARBA" id="ARBA00023136"/>
    </source>
</evidence>
<evidence type="ECO:0000313" key="10">
    <source>
        <dbReference type="Proteomes" id="UP000241434"/>
    </source>
</evidence>
<dbReference type="PANTHER" id="PTHR32322:SF18">
    <property type="entry name" value="S-ADENOSYLMETHIONINE_S-ADENOSYLHOMOCYSTEINE TRANSPORTER"/>
    <property type="match status" value="1"/>
</dbReference>
<dbReference type="Gene3D" id="1.10.3730.20">
    <property type="match status" value="1"/>
</dbReference>
<dbReference type="EMBL" id="JYGE01000002">
    <property type="protein sequence ID" value="PSJ32178.1"/>
    <property type="molecule type" value="Genomic_DNA"/>
</dbReference>
<feature type="transmembrane region" description="Helical" evidence="7">
    <location>
        <begin position="252"/>
        <end position="271"/>
    </location>
</feature>
<dbReference type="Proteomes" id="UP000241434">
    <property type="component" value="Unassembled WGS sequence"/>
</dbReference>
<feature type="transmembrane region" description="Helical" evidence="7">
    <location>
        <begin position="148"/>
        <end position="168"/>
    </location>
</feature>
<evidence type="ECO:0000256" key="3">
    <source>
        <dbReference type="ARBA" id="ARBA00022475"/>
    </source>
</evidence>
<dbReference type="AlphaFoldDB" id="A0A2P7Q2I6"/>
<organism evidence="9 10">
    <name type="scientific">Peptostreptococcus russellii</name>
    <dbReference type="NCBI Taxonomy" id="215200"/>
    <lineage>
        <taxon>Bacteria</taxon>
        <taxon>Bacillati</taxon>
        <taxon>Bacillota</taxon>
        <taxon>Clostridia</taxon>
        <taxon>Peptostreptococcales</taxon>
        <taxon>Peptostreptococcaceae</taxon>
        <taxon>Peptostreptococcus</taxon>
    </lineage>
</organism>
<comment type="caution">
    <text evidence="9">The sequence shown here is derived from an EMBL/GenBank/DDBJ whole genome shotgun (WGS) entry which is preliminary data.</text>
</comment>
<feature type="domain" description="EamA" evidence="8">
    <location>
        <begin position="152"/>
        <end position="294"/>
    </location>
</feature>
<proteinExistence type="inferred from homology"/>
<feature type="transmembrane region" description="Helical" evidence="7">
    <location>
        <begin position="35"/>
        <end position="55"/>
    </location>
</feature>
<feature type="transmembrane region" description="Helical" evidence="7">
    <location>
        <begin position="67"/>
        <end position="91"/>
    </location>
</feature>
<dbReference type="Pfam" id="PF00892">
    <property type="entry name" value="EamA"/>
    <property type="match status" value="2"/>
</dbReference>
<name>A0A2P7Q2I6_9FIRM</name>
<feature type="transmembrane region" description="Helical" evidence="7">
    <location>
        <begin position="7"/>
        <end position="29"/>
    </location>
</feature>
<evidence type="ECO:0000256" key="7">
    <source>
        <dbReference type="SAM" id="Phobius"/>
    </source>
</evidence>
<feature type="transmembrane region" description="Helical" evidence="7">
    <location>
        <begin position="277"/>
        <end position="297"/>
    </location>
</feature>
<evidence type="ECO:0000259" key="8">
    <source>
        <dbReference type="Pfam" id="PF00892"/>
    </source>
</evidence>
<feature type="transmembrane region" description="Helical" evidence="7">
    <location>
        <begin position="221"/>
        <end position="240"/>
    </location>
</feature>
<evidence type="ECO:0000256" key="2">
    <source>
        <dbReference type="ARBA" id="ARBA00007362"/>
    </source>
</evidence>
<feature type="transmembrane region" description="Helical" evidence="7">
    <location>
        <begin position="123"/>
        <end position="142"/>
    </location>
</feature>
<evidence type="ECO:0000313" key="9">
    <source>
        <dbReference type="EMBL" id="PSJ32178.1"/>
    </source>
</evidence>
<keyword evidence="4 7" id="KW-0812">Transmembrane</keyword>
<protein>
    <recommendedName>
        <fullName evidence="8">EamA domain-containing protein</fullName>
    </recommendedName>
</protein>
<dbReference type="PANTHER" id="PTHR32322">
    <property type="entry name" value="INNER MEMBRANE TRANSPORTER"/>
    <property type="match status" value="1"/>
</dbReference>
<dbReference type="InterPro" id="IPR000620">
    <property type="entry name" value="EamA_dom"/>
</dbReference>
<keyword evidence="5 7" id="KW-1133">Transmembrane helix</keyword>
<dbReference type="InterPro" id="IPR037185">
    <property type="entry name" value="EmrE-like"/>
</dbReference>
<evidence type="ECO:0000256" key="4">
    <source>
        <dbReference type="ARBA" id="ARBA00022692"/>
    </source>
</evidence>
<feature type="transmembrane region" description="Helical" evidence="7">
    <location>
        <begin position="180"/>
        <end position="201"/>
    </location>
</feature>
<evidence type="ECO:0000256" key="1">
    <source>
        <dbReference type="ARBA" id="ARBA00004651"/>
    </source>
</evidence>
<accession>A0A2P7Q2I6</accession>
<comment type="similarity">
    <text evidence="2">Belongs to the EamA transporter family.</text>
</comment>
<feature type="transmembrane region" description="Helical" evidence="7">
    <location>
        <begin position="97"/>
        <end position="116"/>
    </location>
</feature>